<dbReference type="Proteomes" id="UP000001683">
    <property type="component" value="Chromosome"/>
</dbReference>
<dbReference type="EMBL" id="CP001034">
    <property type="protein sequence ID" value="ACB86057.1"/>
    <property type="molecule type" value="Genomic_DNA"/>
</dbReference>
<evidence type="ECO:0000313" key="2">
    <source>
        <dbReference type="EMBL" id="ACB86057.1"/>
    </source>
</evidence>
<evidence type="ECO:0000259" key="1">
    <source>
        <dbReference type="Pfam" id="PF07833"/>
    </source>
</evidence>
<name>B2A1B9_NATTJ</name>
<dbReference type="RefSeq" id="WP_012448901.1">
    <property type="nucleotide sequence ID" value="NC_010718.1"/>
</dbReference>
<dbReference type="AlphaFoldDB" id="B2A1B9"/>
<sequence>MNQNGAKQSVFNVIAWILAPAIILTMASGVAMGQSLGDFSFAASRVRDVLPEDPQTGDEGAEFVVRFRESDGSVLEDEDVVFHVSSDRDTENLELDDDIRGRAREENREVWEIDATTNDDGEVIFEVTSEIPGEATIEIGEWDDDDREMIRTVRRGTREINFLSDEVTDLELDVDERRPRVGEDYILTVEALDGNFEASEDLDIIIEEEEDGEDFEEIETIETDEDGIAELRLNKTERGDFWYRAIYEGGEDDVYSNERRVRIDEVGDIDGIEAYRDTKFVEDGQDEFKVYFAIYDEYDNKVTEDDEISIEVTDPDGDTYTEDDREVSLSDVRDEDDDTYQMFEVTVDQDRIDLTGDYEIEGRVTGTTLRSIVDVTVSEFGELDDIELELSQEVALLDEDDDEDMYATVYLVDDDGLKKEYDSDDEDIVFTSDSISVARIGSTSGEINIRDGGETKISAYHDEEGYEDTATLSVSGEAVEIEVEPDIEEGNLFGEVEMTFIDEDGRRAIGEEGYRLITPDDISVYDEEDFDSGRATFSVEADDYDVYDLRVITDQGFGRSFELEFTEEEEEEKFDLTIVVEDQDGSVIEDAEVEIDGQDYETDMIGYAEISEIESGFYRYTVEADGYDSYEDSISIDDDMEEAVVLEKEEEEEKPEPEPSKEIIMNLDDENYTVDGEDEALEIAPHAIEGRTFLPFRAIGEALGAYVEYDESDQSVTAMRDDRTVVFYLEEKTAQVNDEDLEMDTAPFVDDDSGRTLLPIRFFAEAYDAYVDYDETTQEITIEE</sequence>
<reference evidence="2 3" key="1">
    <citation type="submission" date="2008-04" db="EMBL/GenBank/DDBJ databases">
        <title>Complete sequence of chromosome of Natranaerobius thermophilus JW/NM-WN-LF.</title>
        <authorList>
            <consortium name="US DOE Joint Genome Institute"/>
            <person name="Copeland A."/>
            <person name="Lucas S."/>
            <person name="Lapidus A."/>
            <person name="Glavina del Rio T."/>
            <person name="Dalin E."/>
            <person name="Tice H."/>
            <person name="Bruce D."/>
            <person name="Goodwin L."/>
            <person name="Pitluck S."/>
            <person name="Chertkov O."/>
            <person name="Brettin T."/>
            <person name="Detter J.C."/>
            <person name="Han C."/>
            <person name="Kuske C.R."/>
            <person name="Schmutz J."/>
            <person name="Larimer F."/>
            <person name="Land M."/>
            <person name="Hauser L."/>
            <person name="Kyrpides N."/>
            <person name="Lykidis A."/>
            <person name="Mesbah N.M."/>
            <person name="Wiegel J."/>
        </authorList>
    </citation>
    <scope>NUCLEOTIDE SEQUENCE [LARGE SCALE GENOMIC DNA]</scope>
    <source>
        <strain evidence="3">ATCC BAA-1301 / DSM 18059 / JW/NM-WN-LF</strain>
    </source>
</reference>
<feature type="domain" description="Copper amine oxidase-like N-terminal" evidence="1">
    <location>
        <begin position="674"/>
        <end position="782"/>
    </location>
</feature>
<organism evidence="2 3">
    <name type="scientific">Natranaerobius thermophilus (strain ATCC BAA-1301 / DSM 18059 / JW/NM-WN-LF)</name>
    <dbReference type="NCBI Taxonomy" id="457570"/>
    <lineage>
        <taxon>Bacteria</taxon>
        <taxon>Bacillati</taxon>
        <taxon>Bacillota</taxon>
        <taxon>Clostridia</taxon>
        <taxon>Natranaerobiales</taxon>
        <taxon>Natranaerobiaceae</taxon>
        <taxon>Natranaerobius</taxon>
    </lineage>
</organism>
<protein>
    <submittedName>
        <fullName evidence="2">Copper amine oxidase domain protein</fullName>
    </submittedName>
</protein>
<keyword evidence="3" id="KW-1185">Reference proteome</keyword>
<proteinExistence type="predicted"/>
<gene>
    <name evidence="2" type="ordered locus">Nther_2494</name>
</gene>
<dbReference type="STRING" id="457570.Nther_2494"/>
<evidence type="ECO:0000313" key="3">
    <source>
        <dbReference type="Proteomes" id="UP000001683"/>
    </source>
</evidence>
<dbReference type="Pfam" id="PF07833">
    <property type="entry name" value="Cu_amine_oxidN1"/>
    <property type="match status" value="1"/>
</dbReference>
<dbReference type="InterPro" id="IPR036582">
    <property type="entry name" value="Mao_N_sf"/>
</dbReference>
<dbReference type="Gene3D" id="3.30.457.10">
    <property type="entry name" value="Copper amine oxidase-like, N-terminal domain"/>
    <property type="match status" value="1"/>
</dbReference>
<dbReference type="SUPFAM" id="SSF55383">
    <property type="entry name" value="Copper amine oxidase, domain N"/>
    <property type="match status" value="1"/>
</dbReference>
<dbReference type="OrthoDB" id="9812068at2"/>
<dbReference type="InterPro" id="IPR012854">
    <property type="entry name" value="Cu_amine_oxidase-like_N"/>
</dbReference>
<dbReference type="InParanoid" id="B2A1B9"/>
<dbReference type="eggNOG" id="COG1470">
    <property type="taxonomic scope" value="Bacteria"/>
</dbReference>
<accession>B2A1B9</accession>
<dbReference type="KEGG" id="nth:Nther_2494"/>
<dbReference type="HOGENOM" id="CLU_008172_0_0_9"/>
<dbReference type="Gene3D" id="2.60.40.1120">
    <property type="entry name" value="Carboxypeptidase-like, regulatory domain"/>
    <property type="match status" value="1"/>
</dbReference>
<reference evidence="2 3" key="2">
    <citation type="journal article" date="2011" name="J. Bacteriol.">
        <title>Complete genome sequence of the anaerobic, halophilic alkalithermophile Natranaerobius thermophilus JW/NM-WN-LF.</title>
        <authorList>
            <person name="Zhao B."/>
            <person name="Mesbah N.M."/>
            <person name="Dalin E."/>
            <person name="Goodwin L."/>
            <person name="Nolan M."/>
            <person name="Pitluck S."/>
            <person name="Chertkov O."/>
            <person name="Brettin T.S."/>
            <person name="Han J."/>
            <person name="Larimer F.W."/>
            <person name="Land M.L."/>
            <person name="Hauser L."/>
            <person name="Kyrpides N."/>
            <person name="Wiegel J."/>
        </authorList>
    </citation>
    <scope>NUCLEOTIDE SEQUENCE [LARGE SCALE GENOMIC DNA]</scope>
    <source>
        <strain evidence="3">ATCC BAA-1301 / DSM 18059 / JW/NM-WN-LF</strain>
    </source>
</reference>